<evidence type="ECO:0000256" key="3">
    <source>
        <dbReference type="ARBA" id="ARBA00022448"/>
    </source>
</evidence>
<sequence>MTLRPVFRPRDLSRSRATPAVAALALGVLAVGGCSAPADDPADSIVRTTTSIAGAAVVGIERDTATACPDPVPADRPGGGVHPVEHAAGTTDVPDDPARIVVLDPAAMDAVCALGLWESVVGAVTTDGPVAQPAYLGTGIAEIPSVGVGTADPALVEEAAPDVVIGSAPEAVTALGTEAPAVAIGEDSVQWKDRFRLAAAALGRTAAADAAIEAYENEARGTGEALVASQTEASVVNFAGDTLVVEGPASFAGQVLADVGVRRPTQQRLEDAVTHDITSDVAAAEGDIVYAIMDDASKEHAESVMTGEDWEKLEAAVDNRVFAVETSVWTGGGLVAARAMLTDLQNTLNGYAS</sequence>
<dbReference type="InterPro" id="IPR051313">
    <property type="entry name" value="Bact_iron-sidero_bind"/>
</dbReference>
<feature type="chain" id="PRO_5026880329" evidence="5">
    <location>
        <begin position="39"/>
        <end position="353"/>
    </location>
</feature>
<evidence type="ECO:0000256" key="4">
    <source>
        <dbReference type="ARBA" id="ARBA00022729"/>
    </source>
</evidence>
<dbReference type="RefSeq" id="WP_010838436.1">
    <property type="nucleotide sequence ID" value="NZ_QRCM01000001.1"/>
</dbReference>
<dbReference type="GO" id="GO:0030288">
    <property type="term" value="C:outer membrane-bounded periplasmic space"/>
    <property type="evidence" value="ECO:0007669"/>
    <property type="project" value="TreeGrafter"/>
</dbReference>
<comment type="similarity">
    <text evidence="2">Belongs to the bacterial solute-binding protein 8 family.</text>
</comment>
<evidence type="ECO:0000313" key="7">
    <source>
        <dbReference type="EMBL" id="TXG90750.1"/>
    </source>
</evidence>
<evidence type="ECO:0000256" key="1">
    <source>
        <dbReference type="ARBA" id="ARBA00004196"/>
    </source>
</evidence>
<comment type="subcellular location">
    <subcellularLocation>
        <location evidence="1">Cell envelope</location>
    </subcellularLocation>
</comment>
<name>A0A6P2CFM4_9NOCA</name>
<gene>
    <name evidence="7" type="ORF">DW322_11605</name>
</gene>
<evidence type="ECO:0000256" key="5">
    <source>
        <dbReference type="SAM" id="SignalP"/>
    </source>
</evidence>
<accession>A0A6P2CFM4</accession>
<feature type="signal peptide" evidence="5">
    <location>
        <begin position="1"/>
        <end position="38"/>
    </location>
</feature>
<dbReference type="PROSITE" id="PS50983">
    <property type="entry name" value="FE_B12_PBP"/>
    <property type="match status" value="1"/>
</dbReference>
<keyword evidence="4 5" id="KW-0732">Signal</keyword>
<reference evidence="7 8" key="1">
    <citation type="submission" date="2018-07" db="EMBL/GenBank/DDBJ databases">
        <title>Genome sequence of Rhodococcus rhodnii ATCC 35071 from Rhodnius prolixus.</title>
        <authorList>
            <person name="Patel V."/>
            <person name="Vogel K.J."/>
        </authorList>
    </citation>
    <scope>NUCLEOTIDE SEQUENCE [LARGE SCALE GENOMIC DNA]</scope>
    <source>
        <strain evidence="7 8">ATCC 35071</strain>
    </source>
</reference>
<comment type="caution">
    <text evidence="7">The sequence shown here is derived from an EMBL/GenBank/DDBJ whole genome shotgun (WGS) entry which is preliminary data.</text>
</comment>
<keyword evidence="3" id="KW-0813">Transport</keyword>
<dbReference type="SUPFAM" id="SSF53807">
    <property type="entry name" value="Helical backbone' metal receptor"/>
    <property type="match status" value="1"/>
</dbReference>
<dbReference type="InterPro" id="IPR002491">
    <property type="entry name" value="ABC_transptr_periplasmic_BD"/>
</dbReference>
<dbReference type="GO" id="GO:1901678">
    <property type="term" value="P:iron coordination entity transport"/>
    <property type="evidence" value="ECO:0007669"/>
    <property type="project" value="UniProtKB-ARBA"/>
</dbReference>
<protein>
    <submittedName>
        <fullName evidence="7">Transporter</fullName>
    </submittedName>
</protein>
<dbReference type="Proteomes" id="UP000471120">
    <property type="component" value="Unassembled WGS sequence"/>
</dbReference>
<dbReference type="Pfam" id="PF01497">
    <property type="entry name" value="Peripla_BP_2"/>
    <property type="match status" value="1"/>
</dbReference>
<dbReference type="EMBL" id="QRCM01000001">
    <property type="protein sequence ID" value="TXG90750.1"/>
    <property type="molecule type" value="Genomic_DNA"/>
</dbReference>
<evidence type="ECO:0000259" key="6">
    <source>
        <dbReference type="PROSITE" id="PS50983"/>
    </source>
</evidence>
<proteinExistence type="inferred from homology"/>
<evidence type="ECO:0000256" key="2">
    <source>
        <dbReference type="ARBA" id="ARBA00008814"/>
    </source>
</evidence>
<dbReference type="Gene3D" id="3.40.50.1980">
    <property type="entry name" value="Nitrogenase molybdenum iron protein domain"/>
    <property type="match status" value="2"/>
</dbReference>
<dbReference type="PANTHER" id="PTHR30532:SF25">
    <property type="entry name" value="IRON(III) DICITRATE-BINDING PERIPLASMIC PROTEIN"/>
    <property type="match status" value="1"/>
</dbReference>
<dbReference type="PANTHER" id="PTHR30532">
    <property type="entry name" value="IRON III DICITRATE-BINDING PERIPLASMIC PROTEIN"/>
    <property type="match status" value="1"/>
</dbReference>
<dbReference type="AlphaFoldDB" id="A0A6P2CFM4"/>
<evidence type="ECO:0000313" key="8">
    <source>
        <dbReference type="Proteomes" id="UP000471120"/>
    </source>
</evidence>
<feature type="domain" description="Fe/B12 periplasmic-binding" evidence="6">
    <location>
        <begin position="99"/>
        <end position="352"/>
    </location>
</feature>
<organism evidence="7 8">
    <name type="scientific">Rhodococcus rhodnii</name>
    <dbReference type="NCBI Taxonomy" id="38312"/>
    <lineage>
        <taxon>Bacteria</taxon>
        <taxon>Bacillati</taxon>
        <taxon>Actinomycetota</taxon>
        <taxon>Actinomycetes</taxon>
        <taxon>Mycobacteriales</taxon>
        <taxon>Nocardiaceae</taxon>
        <taxon>Rhodococcus</taxon>
    </lineage>
</organism>
<dbReference type="PROSITE" id="PS51257">
    <property type="entry name" value="PROKAR_LIPOPROTEIN"/>
    <property type="match status" value="1"/>
</dbReference>